<dbReference type="InterPro" id="IPR006059">
    <property type="entry name" value="SBP"/>
</dbReference>
<dbReference type="AlphaFoldDB" id="A0A368VXA9"/>
<reference evidence="8 9" key="1">
    <citation type="submission" date="2018-07" db="EMBL/GenBank/DDBJ databases">
        <title>Genomic Encyclopedia of Type Strains, Phase III (KMG-III): the genomes of soil and plant-associated and newly described type strains.</title>
        <authorList>
            <person name="Whitman W."/>
        </authorList>
    </citation>
    <scope>NUCLEOTIDE SEQUENCE [LARGE SCALE GENOMIC DNA]</scope>
    <source>
        <strain evidence="8 9">CECT 7506</strain>
    </source>
</reference>
<comment type="caution">
    <text evidence="8">The sequence shown here is derived from an EMBL/GenBank/DDBJ whole genome shotgun (WGS) entry which is preliminary data.</text>
</comment>
<dbReference type="PANTHER" id="PTHR43649:SF33">
    <property type="entry name" value="POLYGALACTURONAN_RHAMNOGALACTURONAN-BINDING PROTEIN YTCQ"/>
    <property type="match status" value="1"/>
</dbReference>
<name>A0A368VXA9_9BACL</name>
<accession>A0A368VXA9</accession>
<protein>
    <submittedName>
        <fullName evidence="8">Carbohydrate ABC transporter substrate-binding protein (CUT1 family)</fullName>
    </submittedName>
</protein>
<feature type="region of interest" description="Disordered" evidence="6">
    <location>
        <begin position="29"/>
        <end position="53"/>
    </location>
</feature>
<evidence type="ECO:0000256" key="1">
    <source>
        <dbReference type="ARBA" id="ARBA00022475"/>
    </source>
</evidence>
<evidence type="ECO:0000256" key="7">
    <source>
        <dbReference type="SAM" id="SignalP"/>
    </source>
</evidence>
<organism evidence="8 9">
    <name type="scientific">Paenibacillus prosopidis</name>
    <dbReference type="NCBI Taxonomy" id="630520"/>
    <lineage>
        <taxon>Bacteria</taxon>
        <taxon>Bacillati</taxon>
        <taxon>Bacillota</taxon>
        <taxon>Bacilli</taxon>
        <taxon>Bacillales</taxon>
        <taxon>Paenibacillaceae</taxon>
        <taxon>Paenibacillus</taxon>
    </lineage>
</organism>
<keyword evidence="4" id="KW-0564">Palmitate</keyword>
<keyword evidence="3" id="KW-0472">Membrane</keyword>
<keyword evidence="5" id="KW-0449">Lipoprotein</keyword>
<keyword evidence="1" id="KW-1003">Cell membrane</keyword>
<dbReference type="PROSITE" id="PS51257">
    <property type="entry name" value="PROKAR_LIPOPROTEIN"/>
    <property type="match status" value="1"/>
</dbReference>
<feature type="chain" id="PRO_5038422542" evidence="7">
    <location>
        <begin position="21"/>
        <end position="454"/>
    </location>
</feature>
<evidence type="ECO:0000256" key="6">
    <source>
        <dbReference type="SAM" id="MobiDB-lite"/>
    </source>
</evidence>
<evidence type="ECO:0000256" key="5">
    <source>
        <dbReference type="ARBA" id="ARBA00023288"/>
    </source>
</evidence>
<evidence type="ECO:0000256" key="3">
    <source>
        <dbReference type="ARBA" id="ARBA00023136"/>
    </source>
</evidence>
<dbReference type="OrthoDB" id="94797at2"/>
<sequence length="454" mass="49565">MKRKLSIILIVCFVILGLAACGKNGNAGETAPAKTAGNSDGTDAANKSTGNDGNAQKAVTLSIAMHVANVKDQEPYMYGIIQKFQEKYPNIKIDLQGADTQEHVKKMKMMAQSYTLPDIFWMLPAPAKEMNKAGLLLDLNEFLQDNPEIAASIDSKMVNAYQDGGKQFGLPYQALVTGLWYNKALFDQYGLKVPETYDELLAAAKVFKKNNVVTIAKGAKDTFSTWAFLGMLTRYGFFDKIDKIQAGTEKFENPDFLKLFNKIDELRINGAFPDNVTTLSYFQAVEMFTAGKAAMLDAGVWETKKIESSPIAKTVGFSWGPTFADGAGNQKIAMAVAAAPLVASEKVKEDAAKYDAVTKFFGFFYSQDGAAVMAENEAPPVVKYTGNVDKEKYPVYADVISKLNEPGWDRPAAQPDLVLSEAVANQLNDSIYGVINGIYKPAEALKLIDSKVSK</sequence>
<dbReference type="Proteomes" id="UP000252415">
    <property type="component" value="Unassembled WGS sequence"/>
</dbReference>
<dbReference type="InterPro" id="IPR050490">
    <property type="entry name" value="Bact_solute-bd_prot1"/>
</dbReference>
<proteinExistence type="predicted"/>
<dbReference type="EMBL" id="QPJD01000010">
    <property type="protein sequence ID" value="RCW45422.1"/>
    <property type="molecule type" value="Genomic_DNA"/>
</dbReference>
<dbReference type="PANTHER" id="PTHR43649">
    <property type="entry name" value="ARABINOSE-BINDING PROTEIN-RELATED"/>
    <property type="match status" value="1"/>
</dbReference>
<feature type="signal peptide" evidence="7">
    <location>
        <begin position="1"/>
        <end position="20"/>
    </location>
</feature>
<dbReference type="Pfam" id="PF01547">
    <property type="entry name" value="SBP_bac_1"/>
    <property type="match status" value="1"/>
</dbReference>
<dbReference type="RefSeq" id="WP_114381275.1">
    <property type="nucleotide sequence ID" value="NZ_QPJD01000010.1"/>
</dbReference>
<dbReference type="Gene3D" id="3.40.190.10">
    <property type="entry name" value="Periplasmic binding protein-like II"/>
    <property type="match status" value="2"/>
</dbReference>
<evidence type="ECO:0000256" key="4">
    <source>
        <dbReference type="ARBA" id="ARBA00023139"/>
    </source>
</evidence>
<feature type="compositionally biased region" description="Polar residues" evidence="6">
    <location>
        <begin position="36"/>
        <end position="53"/>
    </location>
</feature>
<evidence type="ECO:0000313" key="9">
    <source>
        <dbReference type="Proteomes" id="UP000252415"/>
    </source>
</evidence>
<evidence type="ECO:0000313" key="8">
    <source>
        <dbReference type="EMBL" id="RCW45422.1"/>
    </source>
</evidence>
<gene>
    <name evidence="8" type="ORF">DFP97_11010</name>
</gene>
<keyword evidence="9" id="KW-1185">Reference proteome</keyword>
<evidence type="ECO:0000256" key="2">
    <source>
        <dbReference type="ARBA" id="ARBA00022729"/>
    </source>
</evidence>
<dbReference type="SUPFAM" id="SSF53850">
    <property type="entry name" value="Periplasmic binding protein-like II"/>
    <property type="match status" value="1"/>
</dbReference>
<keyword evidence="2 7" id="KW-0732">Signal</keyword>